<feature type="non-terminal residue" evidence="2">
    <location>
        <position position="1"/>
    </location>
</feature>
<dbReference type="PANTHER" id="PTHR34598">
    <property type="entry name" value="BLL6449 PROTEIN"/>
    <property type="match status" value="1"/>
</dbReference>
<evidence type="ECO:0000313" key="3">
    <source>
        <dbReference type="Proteomes" id="UP000054279"/>
    </source>
</evidence>
<sequence>MSVVDTVSASLNYSQLPADGSKPFVHINADPVTGERPTNITQVPRVFEIENIRGKEDQYNTDNAGFQYVKNKATHTKFTDDAEIRKEYYAESIGLLKKLTGARRVIIFDHSKIRRHRPGVVDDSEDKRQPVPRVHVDQTPEAAANRVRRHAPDQATELLQHRYQIINLWRPISHTAEELPLALCDYRSINWDTDLVPTTLRYPDHDGETFTVKYNPNHKWKYLRNMTTEEVVLIKCFDSKQDGAILTPHTAFVDPTSPKDAPHRESIELRALVFYD</sequence>
<dbReference type="OrthoDB" id="412788at2759"/>
<protein>
    <recommendedName>
        <fullName evidence="4">Methyltransferase</fullName>
    </recommendedName>
</protein>
<accession>A0A0C9VNJ8</accession>
<dbReference type="EMBL" id="KN837122">
    <property type="protein sequence ID" value="KIJ43592.1"/>
    <property type="molecule type" value="Genomic_DNA"/>
</dbReference>
<proteinExistence type="inferred from homology"/>
<dbReference type="NCBIfam" id="NF041278">
    <property type="entry name" value="CmcJ_NvfI_EfuI"/>
    <property type="match status" value="1"/>
</dbReference>
<dbReference type="GO" id="GO:0016491">
    <property type="term" value="F:oxidoreductase activity"/>
    <property type="evidence" value="ECO:0007669"/>
    <property type="project" value="InterPro"/>
</dbReference>
<dbReference type="HOGENOM" id="CLU_042688_1_1_1"/>
<dbReference type="AlphaFoldDB" id="A0A0C9VNJ8"/>
<organism evidence="2 3">
    <name type="scientific">Sphaerobolus stellatus (strain SS14)</name>
    <dbReference type="NCBI Taxonomy" id="990650"/>
    <lineage>
        <taxon>Eukaryota</taxon>
        <taxon>Fungi</taxon>
        <taxon>Dikarya</taxon>
        <taxon>Basidiomycota</taxon>
        <taxon>Agaricomycotina</taxon>
        <taxon>Agaricomycetes</taxon>
        <taxon>Phallomycetidae</taxon>
        <taxon>Geastrales</taxon>
        <taxon>Sphaerobolaceae</taxon>
        <taxon>Sphaerobolus</taxon>
    </lineage>
</organism>
<keyword evidence="3" id="KW-1185">Reference proteome</keyword>
<evidence type="ECO:0000256" key="1">
    <source>
        <dbReference type="ARBA" id="ARBA00023604"/>
    </source>
</evidence>
<dbReference type="PANTHER" id="PTHR34598:SF1">
    <property type="entry name" value="PUTATIVE (AFU_ORTHOLOGUE AFUA_3G13140)-RELATED"/>
    <property type="match status" value="1"/>
</dbReference>
<reference evidence="2 3" key="1">
    <citation type="submission" date="2014-06" db="EMBL/GenBank/DDBJ databases">
        <title>Evolutionary Origins and Diversification of the Mycorrhizal Mutualists.</title>
        <authorList>
            <consortium name="DOE Joint Genome Institute"/>
            <consortium name="Mycorrhizal Genomics Consortium"/>
            <person name="Kohler A."/>
            <person name="Kuo A."/>
            <person name="Nagy L.G."/>
            <person name="Floudas D."/>
            <person name="Copeland A."/>
            <person name="Barry K.W."/>
            <person name="Cichocki N."/>
            <person name="Veneault-Fourrey C."/>
            <person name="LaButti K."/>
            <person name="Lindquist E.A."/>
            <person name="Lipzen A."/>
            <person name="Lundell T."/>
            <person name="Morin E."/>
            <person name="Murat C."/>
            <person name="Riley R."/>
            <person name="Ohm R."/>
            <person name="Sun H."/>
            <person name="Tunlid A."/>
            <person name="Henrissat B."/>
            <person name="Grigoriev I.V."/>
            <person name="Hibbett D.S."/>
            <person name="Martin F."/>
        </authorList>
    </citation>
    <scope>NUCLEOTIDE SEQUENCE [LARGE SCALE GENOMIC DNA]</scope>
    <source>
        <strain evidence="2 3">SS14</strain>
    </source>
</reference>
<evidence type="ECO:0008006" key="4">
    <source>
        <dbReference type="Google" id="ProtNLM"/>
    </source>
</evidence>
<gene>
    <name evidence="2" type="ORF">M422DRAFT_30846</name>
</gene>
<comment type="similarity">
    <text evidence="1">Belongs to the asaB hydroxylase/desaturase family.</text>
</comment>
<name>A0A0C9VNJ8_SPHS4</name>
<evidence type="ECO:0000313" key="2">
    <source>
        <dbReference type="EMBL" id="KIJ43592.1"/>
    </source>
</evidence>
<dbReference type="Proteomes" id="UP000054279">
    <property type="component" value="Unassembled WGS sequence"/>
</dbReference>
<dbReference type="InterPro" id="IPR044053">
    <property type="entry name" value="AsaB-like"/>
</dbReference>